<comment type="caution">
    <text evidence="2">The sequence shown here is derived from an EMBL/GenBank/DDBJ whole genome shotgun (WGS) entry which is preliminary data.</text>
</comment>
<accession>A0ABP8CVK2</accession>
<evidence type="ECO:0000256" key="1">
    <source>
        <dbReference type="SAM" id="Phobius"/>
    </source>
</evidence>
<keyword evidence="3" id="KW-1185">Reference proteome</keyword>
<keyword evidence="1" id="KW-1133">Transmembrane helix</keyword>
<organism evidence="2 3">
    <name type="scientific">Winogradskyella damuponensis</name>
    <dbReference type="NCBI Taxonomy" id="943939"/>
    <lineage>
        <taxon>Bacteria</taxon>
        <taxon>Pseudomonadati</taxon>
        <taxon>Bacteroidota</taxon>
        <taxon>Flavobacteriia</taxon>
        <taxon>Flavobacteriales</taxon>
        <taxon>Flavobacteriaceae</taxon>
        <taxon>Winogradskyella</taxon>
    </lineage>
</organism>
<dbReference type="EMBL" id="BAABCB010000018">
    <property type="protein sequence ID" value="GAA4243949.1"/>
    <property type="molecule type" value="Genomic_DNA"/>
</dbReference>
<reference evidence="3" key="1">
    <citation type="journal article" date="2019" name="Int. J. Syst. Evol. Microbiol.">
        <title>The Global Catalogue of Microorganisms (GCM) 10K type strain sequencing project: providing services to taxonomists for standard genome sequencing and annotation.</title>
        <authorList>
            <consortium name="The Broad Institute Genomics Platform"/>
            <consortium name="The Broad Institute Genome Sequencing Center for Infectious Disease"/>
            <person name="Wu L."/>
            <person name="Ma J."/>
        </authorList>
    </citation>
    <scope>NUCLEOTIDE SEQUENCE [LARGE SCALE GENOMIC DNA]</scope>
    <source>
        <strain evidence="3">JCM 17633</strain>
    </source>
</reference>
<gene>
    <name evidence="2" type="ORF">GCM10022292_20610</name>
</gene>
<dbReference type="Proteomes" id="UP001501682">
    <property type="component" value="Unassembled WGS sequence"/>
</dbReference>
<feature type="transmembrane region" description="Helical" evidence="1">
    <location>
        <begin position="86"/>
        <end position="106"/>
    </location>
</feature>
<feature type="transmembrane region" description="Helical" evidence="1">
    <location>
        <begin position="49"/>
        <end position="74"/>
    </location>
</feature>
<name>A0ABP8CVK2_9FLAO</name>
<evidence type="ECO:0000313" key="3">
    <source>
        <dbReference type="Proteomes" id="UP001501682"/>
    </source>
</evidence>
<keyword evidence="1" id="KW-0812">Transmembrane</keyword>
<protein>
    <submittedName>
        <fullName evidence="2">Uncharacterized protein</fullName>
    </submittedName>
</protein>
<evidence type="ECO:0000313" key="2">
    <source>
        <dbReference type="EMBL" id="GAA4243949.1"/>
    </source>
</evidence>
<sequence length="113" mass="12909">MKVLKRILNYTITTLISFLCAFAYMRIILGSKSKNTDWMAKLFNTIYDLAFVYVSLTLGSIIALLYILSDLFYFNTKLKSNTKATGIRLLIIIVIAIFVTATHYILEKVIDVI</sequence>
<feature type="transmembrane region" description="Helical" evidence="1">
    <location>
        <begin position="7"/>
        <end position="29"/>
    </location>
</feature>
<keyword evidence="1" id="KW-0472">Membrane</keyword>
<proteinExistence type="predicted"/>